<reference evidence="6 7" key="1">
    <citation type="submission" date="2020-09" db="EMBL/GenBank/DDBJ databases">
        <title>Roseomonas.</title>
        <authorList>
            <person name="Zhu W."/>
        </authorList>
    </citation>
    <scope>NUCLEOTIDE SEQUENCE [LARGE SCALE GENOMIC DNA]</scope>
    <source>
        <strain evidence="6 7">1311</strain>
    </source>
</reference>
<dbReference type="SUPFAM" id="SSF46785">
    <property type="entry name" value="Winged helix' DNA-binding domain"/>
    <property type="match status" value="1"/>
</dbReference>
<keyword evidence="4" id="KW-0804">Transcription</keyword>
<name>A0ABS3KEE6_9PROT</name>
<comment type="similarity">
    <text evidence="1">Belongs to the LysR transcriptional regulatory family.</text>
</comment>
<dbReference type="InterPro" id="IPR005119">
    <property type="entry name" value="LysR_subst-bd"/>
</dbReference>
<dbReference type="SUPFAM" id="SSF53850">
    <property type="entry name" value="Periplasmic binding protein-like II"/>
    <property type="match status" value="1"/>
</dbReference>
<evidence type="ECO:0000259" key="5">
    <source>
        <dbReference type="PROSITE" id="PS50931"/>
    </source>
</evidence>
<feature type="domain" description="HTH lysR-type" evidence="5">
    <location>
        <begin position="1"/>
        <end position="59"/>
    </location>
</feature>
<dbReference type="PANTHER" id="PTHR30537:SF5">
    <property type="entry name" value="HTH-TYPE TRANSCRIPTIONAL ACTIVATOR TTDR-RELATED"/>
    <property type="match status" value="1"/>
</dbReference>
<dbReference type="PANTHER" id="PTHR30537">
    <property type="entry name" value="HTH-TYPE TRANSCRIPTIONAL REGULATOR"/>
    <property type="match status" value="1"/>
</dbReference>
<dbReference type="InterPro" id="IPR000847">
    <property type="entry name" value="LysR_HTH_N"/>
</dbReference>
<comment type="caution">
    <text evidence="6">The sequence shown here is derived from an EMBL/GenBank/DDBJ whole genome shotgun (WGS) entry which is preliminary data.</text>
</comment>
<evidence type="ECO:0000256" key="1">
    <source>
        <dbReference type="ARBA" id="ARBA00009437"/>
    </source>
</evidence>
<evidence type="ECO:0000256" key="4">
    <source>
        <dbReference type="ARBA" id="ARBA00023163"/>
    </source>
</evidence>
<keyword evidence="7" id="KW-1185">Reference proteome</keyword>
<accession>A0ABS3KEE6</accession>
<keyword evidence="3" id="KW-0238">DNA-binding</keyword>
<organism evidence="6 7">
    <name type="scientific">Roseomonas marmotae</name>
    <dbReference type="NCBI Taxonomy" id="2768161"/>
    <lineage>
        <taxon>Bacteria</taxon>
        <taxon>Pseudomonadati</taxon>
        <taxon>Pseudomonadota</taxon>
        <taxon>Alphaproteobacteria</taxon>
        <taxon>Acetobacterales</taxon>
        <taxon>Roseomonadaceae</taxon>
        <taxon>Roseomonas</taxon>
    </lineage>
</organism>
<dbReference type="EMBL" id="JACTNF010000015">
    <property type="protein sequence ID" value="MBO1075847.1"/>
    <property type="molecule type" value="Genomic_DNA"/>
</dbReference>
<dbReference type="Pfam" id="PF03466">
    <property type="entry name" value="LysR_substrate"/>
    <property type="match status" value="1"/>
</dbReference>
<dbReference type="InterPro" id="IPR058163">
    <property type="entry name" value="LysR-type_TF_proteobact-type"/>
</dbReference>
<evidence type="ECO:0000256" key="2">
    <source>
        <dbReference type="ARBA" id="ARBA00023015"/>
    </source>
</evidence>
<dbReference type="PROSITE" id="PS50931">
    <property type="entry name" value="HTH_LYSR"/>
    <property type="match status" value="1"/>
</dbReference>
<dbReference type="CDD" id="cd08422">
    <property type="entry name" value="PBP2_CrgA_like"/>
    <property type="match status" value="1"/>
</dbReference>
<keyword evidence="2" id="KW-0805">Transcription regulation</keyword>
<dbReference type="RefSeq" id="WP_207448331.1">
    <property type="nucleotide sequence ID" value="NZ_CP061095.1"/>
</dbReference>
<dbReference type="InterPro" id="IPR036390">
    <property type="entry name" value="WH_DNA-bd_sf"/>
</dbReference>
<dbReference type="PRINTS" id="PR00039">
    <property type="entry name" value="HTHLYSR"/>
</dbReference>
<evidence type="ECO:0000256" key="3">
    <source>
        <dbReference type="ARBA" id="ARBA00023125"/>
    </source>
</evidence>
<evidence type="ECO:0000313" key="6">
    <source>
        <dbReference type="EMBL" id="MBO1075847.1"/>
    </source>
</evidence>
<dbReference type="Gene3D" id="3.40.190.290">
    <property type="match status" value="1"/>
</dbReference>
<dbReference type="Gene3D" id="1.10.10.10">
    <property type="entry name" value="Winged helix-like DNA-binding domain superfamily/Winged helix DNA-binding domain"/>
    <property type="match status" value="1"/>
</dbReference>
<evidence type="ECO:0000313" key="7">
    <source>
        <dbReference type="Proteomes" id="UP001518990"/>
    </source>
</evidence>
<dbReference type="Pfam" id="PF00126">
    <property type="entry name" value="HTH_1"/>
    <property type="match status" value="1"/>
</dbReference>
<dbReference type="InterPro" id="IPR036388">
    <property type="entry name" value="WH-like_DNA-bd_sf"/>
</dbReference>
<dbReference type="Proteomes" id="UP001518990">
    <property type="component" value="Unassembled WGS sequence"/>
</dbReference>
<proteinExistence type="inferred from homology"/>
<protein>
    <submittedName>
        <fullName evidence="6">LysR family transcriptional regulator</fullName>
    </submittedName>
</protein>
<gene>
    <name evidence="6" type="ORF">IAI60_14615</name>
</gene>
<sequence length="298" mass="33046">MDRLGEMQVFVRAVEDGGFSAAGRSLSLTPSAVSKLIARLENRLGVVLFNRSLRSLALTPEGEAFYPAARQAIEAVEAAEGVAFTGVLVRDVLRIRSVPTFAIHQLAPLIPAFRRQHPALRLEFVLSNEPGNLLEGGVDVAISIGDLPDSSLVARRIVDMRWIICAAPAYLEERGTPGTPDDLAEHECLNFNKRMPWSTWSFRDSDRSVRRIRASGSVTANQGQMLMALARAGAGIARLADFQITRDLASGRLIRLFPEHEHRMEDTIYAVYQSRRHLSQRVRVFLDFLEASFPRPAA</sequence>